<protein>
    <recommendedName>
        <fullName evidence="1">Reverse transcriptase domain-containing protein</fullName>
    </recommendedName>
</protein>
<reference evidence="3" key="1">
    <citation type="submission" date="2012-01" db="EMBL/GenBank/DDBJ databases">
        <authorList>
            <person name="Walter R."/>
            <person name="Schartl M."/>
            <person name="Warren W."/>
        </authorList>
    </citation>
    <scope>NUCLEOTIDE SEQUENCE [LARGE SCALE GENOMIC DNA]</scope>
    <source>
        <strain evidence="3">JP 163 A</strain>
    </source>
</reference>
<reference evidence="2" key="4">
    <citation type="submission" date="2025-09" db="UniProtKB">
        <authorList>
            <consortium name="Ensembl"/>
        </authorList>
    </citation>
    <scope>IDENTIFICATION</scope>
    <source>
        <strain evidence="2">JP 163 A</strain>
    </source>
</reference>
<dbReference type="OMA" id="CEAFLNF"/>
<dbReference type="InterPro" id="IPR043502">
    <property type="entry name" value="DNA/RNA_pol_sf"/>
</dbReference>
<dbReference type="SUPFAM" id="SSF56672">
    <property type="entry name" value="DNA/RNA polymerases"/>
    <property type="match status" value="1"/>
</dbReference>
<dbReference type="Pfam" id="PF00078">
    <property type="entry name" value="RVT_1"/>
    <property type="match status" value="1"/>
</dbReference>
<dbReference type="Ensembl" id="ENSXMAT00000034092.1">
    <property type="protein sequence ID" value="ENSXMAP00000024815.1"/>
    <property type="gene ID" value="ENSXMAG00000020920.1"/>
</dbReference>
<feature type="domain" description="Reverse transcriptase" evidence="1">
    <location>
        <begin position="307"/>
        <end position="581"/>
    </location>
</feature>
<dbReference type="PANTHER" id="PTHR33332">
    <property type="entry name" value="REVERSE TRANSCRIPTASE DOMAIN-CONTAINING PROTEIN"/>
    <property type="match status" value="1"/>
</dbReference>
<evidence type="ECO:0000259" key="1">
    <source>
        <dbReference type="PROSITE" id="PS50878"/>
    </source>
</evidence>
<dbReference type="GeneTree" id="ENSGT01150000286909"/>
<keyword evidence="3" id="KW-1185">Reference proteome</keyword>
<dbReference type="AlphaFoldDB" id="A0A3B5Q121"/>
<reference evidence="2" key="3">
    <citation type="submission" date="2025-08" db="UniProtKB">
        <authorList>
            <consortium name="Ensembl"/>
        </authorList>
    </citation>
    <scope>IDENTIFICATION</scope>
    <source>
        <strain evidence="2">JP 163 A</strain>
    </source>
</reference>
<dbReference type="InParanoid" id="A0A3B5Q121"/>
<evidence type="ECO:0000313" key="3">
    <source>
        <dbReference type="Proteomes" id="UP000002852"/>
    </source>
</evidence>
<organism evidence="2 3">
    <name type="scientific">Xiphophorus maculatus</name>
    <name type="common">Southern platyfish</name>
    <name type="synonym">Platypoecilus maculatus</name>
    <dbReference type="NCBI Taxonomy" id="8083"/>
    <lineage>
        <taxon>Eukaryota</taxon>
        <taxon>Metazoa</taxon>
        <taxon>Chordata</taxon>
        <taxon>Craniata</taxon>
        <taxon>Vertebrata</taxon>
        <taxon>Euteleostomi</taxon>
        <taxon>Actinopterygii</taxon>
        <taxon>Neopterygii</taxon>
        <taxon>Teleostei</taxon>
        <taxon>Neoteleostei</taxon>
        <taxon>Acanthomorphata</taxon>
        <taxon>Ovalentaria</taxon>
        <taxon>Atherinomorphae</taxon>
        <taxon>Cyprinodontiformes</taxon>
        <taxon>Poeciliidae</taxon>
        <taxon>Poeciliinae</taxon>
        <taxon>Xiphophorus</taxon>
    </lineage>
</organism>
<dbReference type="CDD" id="cd01650">
    <property type="entry name" value="RT_nLTR_like"/>
    <property type="match status" value="1"/>
</dbReference>
<dbReference type="InterPro" id="IPR000477">
    <property type="entry name" value="RT_dom"/>
</dbReference>
<evidence type="ECO:0000313" key="2">
    <source>
        <dbReference type="Ensembl" id="ENSXMAP00000024815.1"/>
    </source>
</evidence>
<proteinExistence type="predicted"/>
<reference evidence="3" key="2">
    <citation type="journal article" date="2013" name="Nat. Genet.">
        <title>The genome of the platyfish, Xiphophorus maculatus, provides insights into evolutionary adaptation and several complex traits.</title>
        <authorList>
            <person name="Schartl M."/>
            <person name="Walter R.B."/>
            <person name="Shen Y."/>
            <person name="Garcia T."/>
            <person name="Catchen J."/>
            <person name="Amores A."/>
            <person name="Braasch I."/>
            <person name="Chalopin D."/>
            <person name="Volff J.N."/>
            <person name="Lesch K.P."/>
            <person name="Bisazza A."/>
            <person name="Minx P."/>
            <person name="Hillier L."/>
            <person name="Wilson R.K."/>
            <person name="Fuerstenberg S."/>
            <person name="Boore J."/>
            <person name="Searle S."/>
            <person name="Postlethwait J.H."/>
            <person name="Warren W.C."/>
        </authorList>
    </citation>
    <scope>NUCLEOTIDE SEQUENCE [LARGE SCALE GENOMIC DNA]</scope>
    <source>
        <strain evidence="3">JP 163 A</strain>
    </source>
</reference>
<dbReference type="PROSITE" id="PS50878">
    <property type="entry name" value="RT_POL"/>
    <property type="match status" value="1"/>
</dbReference>
<name>A0A3B5Q121_XIPMA</name>
<dbReference type="Proteomes" id="UP000002852">
    <property type="component" value="Unassembled WGS sequence"/>
</dbReference>
<accession>A0A3B5Q121</accession>
<sequence>MVKDFLNLIDSFNFTQWVFEPTHEGGHVLDLVLSFGLSISHLMVGDAVFSDHKPVLFNIDMPSNFVKPCVSTRCHRVISQQTAIRFSELFESKIPMPSFNDTETLTAWLYSTCQSALDEVAPMKPRKWRTKMEPWLNDRTRAARRECRKFERKWKKDNLQVSFQVLKDSWHRHQLIVKDTKREHLSNIILLNRHKPRLLFHIVDSVLNVPHYTGFEPSLEVCEKFRVFFEDKVAGVRANIMCSASDPSVAVKCSTALSQFEPVTLSLIHETVGHLKASGSAADILPPRLFKEVLPVLGISITAIINSSLITGVVPKPFKQASLQPLIKKPGLDPFLLSNFRPISKLPFMSKILEKVVYNQLKAYLDVHNILEDFQSGFKTLHSTESALLRVFNDILLATDAGDPVILVLLDLTAAFDTVDHDVLLSRLEHYVGLKGTVLVWLRSYLTDRSFCVDIDDFRSSSAPLLCGVPQGSILGPLLFSLYLLPLGSIFRKHNIAFHCYADDTQIYVPLNRKGVNTVPILLECLDDIKTWMALNFLNFNERKTEVIIFDPGTTCKSTPVDLGPLSHYVKPFVTNLGFVMDSNFKLDKQISAVVKTSFFHLRRLAKIRNIVPVDHFEILIHAFITTRLDYCNSLYVGVSQSSLSRLQLVQNAAARLLTGSRKREHVTPILYSLHWLPVHFRVHFKILLFVFKSLNGLAPSYLSELLHIHCPP</sequence>